<dbReference type="Gene3D" id="3.40.50.2300">
    <property type="match status" value="1"/>
</dbReference>
<dbReference type="InterPro" id="IPR011006">
    <property type="entry name" value="CheY-like_superfamily"/>
</dbReference>
<dbReference type="GO" id="GO:0005829">
    <property type="term" value="C:cytosol"/>
    <property type="evidence" value="ECO:0007669"/>
    <property type="project" value="TreeGrafter"/>
</dbReference>
<reference evidence="4 5" key="1">
    <citation type="submission" date="2019-03" db="EMBL/GenBank/DDBJ databases">
        <title>Genomic Encyclopedia of Type Strains, Phase IV (KMG-IV): sequencing the most valuable type-strain genomes for metagenomic binning, comparative biology and taxonomic classification.</title>
        <authorList>
            <person name="Goeker M."/>
        </authorList>
    </citation>
    <scope>NUCLEOTIDE SEQUENCE [LARGE SCALE GENOMIC DNA]</scope>
    <source>
        <strain evidence="4 5">DSM 24830</strain>
    </source>
</reference>
<evidence type="ECO:0000313" key="5">
    <source>
        <dbReference type="Proteomes" id="UP000294887"/>
    </source>
</evidence>
<accession>A0A4R1F8Y0</accession>
<dbReference type="PROSITE" id="PS50110">
    <property type="entry name" value="RESPONSE_REGULATORY"/>
    <property type="match status" value="1"/>
</dbReference>
<dbReference type="PRINTS" id="PR01590">
    <property type="entry name" value="HTHFIS"/>
</dbReference>
<dbReference type="InterPro" id="IPR002197">
    <property type="entry name" value="HTH_Fis"/>
</dbReference>
<keyword evidence="1" id="KW-0238">DNA-binding</keyword>
<evidence type="ECO:0000256" key="1">
    <source>
        <dbReference type="ARBA" id="ARBA00023125"/>
    </source>
</evidence>
<dbReference type="RefSeq" id="WP_131905495.1">
    <property type="nucleotide sequence ID" value="NZ_BAAAFU010000004.1"/>
</dbReference>
<dbReference type="SUPFAM" id="SSF52172">
    <property type="entry name" value="CheY-like"/>
    <property type="match status" value="1"/>
</dbReference>
<keyword evidence="2" id="KW-0597">Phosphoprotein</keyword>
<dbReference type="GO" id="GO:0000976">
    <property type="term" value="F:transcription cis-regulatory region binding"/>
    <property type="evidence" value="ECO:0007669"/>
    <property type="project" value="TreeGrafter"/>
</dbReference>
<evidence type="ECO:0000313" key="4">
    <source>
        <dbReference type="EMBL" id="TCJ87201.1"/>
    </source>
</evidence>
<dbReference type="OrthoDB" id="9802186at2"/>
<dbReference type="GO" id="GO:0000156">
    <property type="term" value="F:phosphorelay response regulator activity"/>
    <property type="evidence" value="ECO:0007669"/>
    <property type="project" value="TreeGrafter"/>
</dbReference>
<dbReference type="PANTHER" id="PTHR48111">
    <property type="entry name" value="REGULATOR OF RPOS"/>
    <property type="match status" value="1"/>
</dbReference>
<dbReference type="Pfam" id="PF02954">
    <property type="entry name" value="HTH_8"/>
    <property type="match status" value="1"/>
</dbReference>
<dbReference type="GO" id="GO:0032993">
    <property type="term" value="C:protein-DNA complex"/>
    <property type="evidence" value="ECO:0007669"/>
    <property type="project" value="TreeGrafter"/>
</dbReference>
<feature type="domain" description="Response regulatory" evidence="3">
    <location>
        <begin position="25"/>
        <end position="139"/>
    </location>
</feature>
<dbReference type="AlphaFoldDB" id="A0A4R1F8Y0"/>
<name>A0A4R1F8Y0_9GAMM</name>
<dbReference type="EMBL" id="SMFQ01000003">
    <property type="protein sequence ID" value="TCJ87201.1"/>
    <property type="molecule type" value="Genomic_DNA"/>
</dbReference>
<evidence type="ECO:0000259" key="3">
    <source>
        <dbReference type="PROSITE" id="PS50110"/>
    </source>
</evidence>
<dbReference type="Pfam" id="PF00072">
    <property type="entry name" value="Response_reg"/>
    <property type="match status" value="1"/>
</dbReference>
<evidence type="ECO:0000256" key="2">
    <source>
        <dbReference type="PROSITE-ProRule" id="PRU00169"/>
    </source>
</evidence>
<dbReference type="SUPFAM" id="SSF46689">
    <property type="entry name" value="Homeodomain-like"/>
    <property type="match status" value="1"/>
</dbReference>
<sequence length="210" mass="24119">MTMSNDTPSPKKESVNDSTKEVKNQLFIIEDDYALRDALEDYYSRVGYQVSVFDNGVSFLENYPTPFSGVIICDLRMPKMTGLEVLKSLRDNRLLPPFILMTAYGDIPSAVEAMNLGAYDFVEKPFDPKMLELKILEAFNHKKMVSETVTLDEKKRLREYVANFEKSLLIQALQESNGNIGKVCELLNVPRRTLNEKLVKYDLNRNEFIN</sequence>
<dbReference type="PANTHER" id="PTHR48111:SF56">
    <property type="entry name" value="TETRATHIONATE RESPONSE REGULATORY PROTEIN TTRR"/>
    <property type="match status" value="1"/>
</dbReference>
<dbReference type="InterPro" id="IPR001789">
    <property type="entry name" value="Sig_transdc_resp-reg_receiver"/>
</dbReference>
<dbReference type="Gene3D" id="1.10.10.60">
    <property type="entry name" value="Homeodomain-like"/>
    <property type="match status" value="1"/>
</dbReference>
<gene>
    <name evidence="4" type="ORF">EV695_1707</name>
</gene>
<organism evidence="4 5">
    <name type="scientific">Cocleimonas flava</name>
    <dbReference type="NCBI Taxonomy" id="634765"/>
    <lineage>
        <taxon>Bacteria</taxon>
        <taxon>Pseudomonadati</taxon>
        <taxon>Pseudomonadota</taxon>
        <taxon>Gammaproteobacteria</taxon>
        <taxon>Thiotrichales</taxon>
        <taxon>Thiotrichaceae</taxon>
        <taxon>Cocleimonas</taxon>
    </lineage>
</organism>
<dbReference type="Proteomes" id="UP000294887">
    <property type="component" value="Unassembled WGS sequence"/>
</dbReference>
<comment type="caution">
    <text evidence="4">The sequence shown here is derived from an EMBL/GenBank/DDBJ whole genome shotgun (WGS) entry which is preliminary data.</text>
</comment>
<dbReference type="InterPro" id="IPR039420">
    <property type="entry name" value="WalR-like"/>
</dbReference>
<proteinExistence type="predicted"/>
<dbReference type="InterPro" id="IPR009057">
    <property type="entry name" value="Homeodomain-like_sf"/>
</dbReference>
<dbReference type="GO" id="GO:0006355">
    <property type="term" value="P:regulation of DNA-templated transcription"/>
    <property type="evidence" value="ECO:0007669"/>
    <property type="project" value="TreeGrafter"/>
</dbReference>
<dbReference type="SMART" id="SM00448">
    <property type="entry name" value="REC"/>
    <property type="match status" value="1"/>
</dbReference>
<keyword evidence="5" id="KW-1185">Reference proteome</keyword>
<feature type="modified residue" description="4-aspartylphosphate" evidence="2">
    <location>
        <position position="74"/>
    </location>
</feature>
<protein>
    <submittedName>
        <fullName evidence="4">Regulatory Fis family protein</fullName>
    </submittedName>
</protein>